<dbReference type="CDD" id="cd17535">
    <property type="entry name" value="REC_NarL-like"/>
    <property type="match status" value="1"/>
</dbReference>
<dbReference type="CDD" id="cd06170">
    <property type="entry name" value="LuxR_C_like"/>
    <property type="match status" value="1"/>
</dbReference>
<dbReference type="InterPro" id="IPR011006">
    <property type="entry name" value="CheY-like_superfamily"/>
</dbReference>
<dbReference type="RefSeq" id="WP_307154348.1">
    <property type="nucleotide sequence ID" value="NZ_JAUSUK010000002.1"/>
</dbReference>
<organism evidence="6 7">
    <name type="scientific">Rhodopseudomonas julia</name>
    <dbReference type="NCBI Taxonomy" id="200617"/>
    <lineage>
        <taxon>Bacteria</taxon>
        <taxon>Pseudomonadati</taxon>
        <taxon>Pseudomonadota</taxon>
        <taxon>Alphaproteobacteria</taxon>
        <taxon>Hyphomicrobiales</taxon>
        <taxon>Nitrobacteraceae</taxon>
        <taxon>Rhodopseudomonas</taxon>
    </lineage>
</organism>
<dbReference type="InterPro" id="IPR058245">
    <property type="entry name" value="NreC/VraR/RcsB-like_REC"/>
</dbReference>
<name>A0ABU0C841_9BRAD</name>
<evidence type="ECO:0000313" key="6">
    <source>
        <dbReference type="EMBL" id="MDQ0326139.1"/>
    </source>
</evidence>
<dbReference type="PROSITE" id="PS50110">
    <property type="entry name" value="RESPONSE_REGULATORY"/>
    <property type="match status" value="1"/>
</dbReference>
<dbReference type="Pfam" id="PF00072">
    <property type="entry name" value="Response_reg"/>
    <property type="match status" value="1"/>
</dbReference>
<evidence type="ECO:0000313" key="7">
    <source>
        <dbReference type="Proteomes" id="UP001230253"/>
    </source>
</evidence>
<dbReference type="SMART" id="SM00421">
    <property type="entry name" value="HTH_LUXR"/>
    <property type="match status" value="1"/>
</dbReference>
<dbReference type="InterPro" id="IPR039420">
    <property type="entry name" value="WalR-like"/>
</dbReference>
<keyword evidence="7" id="KW-1185">Reference proteome</keyword>
<dbReference type="SMART" id="SM00448">
    <property type="entry name" value="REC"/>
    <property type="match status" value="1"/>
</dbReference>
<dbReference type="GO" id="GO:0003677">
    <property type="term" value="F:DNA binding"/>
    <property type="evidence" value="ECO:0007669"/>
    <property type="project" value="UniProtKB-KW"/>
</dbReference>
<dbReference type="Proteomes" id="UP001230253">
    <property type="component" value="Unassembled WGS sequence"/>
</dbReference>
<keyword evidence="1 3" id="KW-0597">Phosphoprotein</keyword>
<sequence length="237" mass="25799">MDDHPCVIAGIRAALEYEEGFEFSGEARTAAQALALAESGTLDALVADLTLPGGAEGAWLQEAIARAPSLPILAYTMHADARILQRVFALGVTGYVLKSSEARHLIDALRLVLSGRRYIDPCLATELLPYVGEAENDSEETEITRREEETLKLTAFGFSIKEIAGKLCVSPKSVETYKRRAAQKLSLQSRADIVRFAIDRGWLDLDRSHLSALDRKPDAWIAGSAGASTSHRGRSVF</sequence>
<dbReference type="PANTHER" id="PTHR43214">
    <property type="entry name" value="TWO-COMPONENT RESPONSE REGULATOR"/>
    <property type="match status" value="1"/>
</dbReference>
<dbReference type="SUPFAM" id="SSF52172">
    <property type="entry name" value="CheY-like"/>
    <property type="match status" value="1"/>
</dbReference>
<dbReference type="InterPro" id="IPR001789">
    <property type="entry name" value="Sig_transdc_resp-reg_receiver"/>
</dbReference>
<accession>A0ABU0C841</accession>
<dbReference type="InterPro" id="IPR016032">
    <property type="entry name" value="Sig_transdc_resp-reg_C-effctor"/>
</dbReference>
<gene>
    <name evidence="6" type="ORF">J2R99_002008</name>
</gene>
<dbReference type="EMBL" id="JAUSUK010000002">
    <property type="protein sequence ID" value="MDQ0326139.1"/>
    <property type="molecule type" value="Genomic_DNA"/>
</dbReference>
<evidence type="ECO:0000256" key="1">
    <source>
        <dbReference type="ARBA" id="ARBA00022553"/>
    </source>
</evidence>
<protein>
    <submittedName>
        <fullName evidence="6">DNA-binding NarL/FixJ family response regulator</fullName>
    </submittedName>
</protein>
<evidence type="ECO:0000259" key="5">
    <source>
        <dbReference type="PROSITE" id="PS50110"/>
    </source>
</evidence>
<evidence type="ECO:0000256" key="2">
    <source>
        <dbReference type="ARBA" id="ARBA00023125"/>
    </source>
</evidence>
<dbReference type="InterPro" id="IPR000792">
    <property type="entry name" value="Tscrpt_reg_LuxR_C"/>
</dbReference>
<keyword evidence="2 6" id="KW-0238">DNA-binding</keyword>
<feature type="domain" description="HTH luxR-type" evidence="4">
    <location>
        <begin position="136"/>
        <end position="201"/>
    </location>
</feature>
<evidence type="ECO:0000259" key="4">
    <source>
        <dbReference type="PROSITE" id="PS50043"/>
    </source>
</evidence>
<reference evidence="6 7" key="1">
    <citation type="submission" date="2023-07" db="EMBL/GenBank/DDBJ databases">
        <title>Genomic Encyclopedia of Type Strains, Phase IV (KMG-IV): sequencing the most valuable type-strain genomes for metagenomic binning, comparative biology and taxonomic classification.</title>
        <authorList>
            <person name="Goeker M."/>
        </authorList>
    </citation>
    <scope>NUCLEOTIDE SEQUENCE [LARGE SCALE GENOMIC DNA]</scope>
    <source>
        <strain evidence="6 7">DSM 11549</strain>
    </source>
</reference>
<dbReference type="PRINTS" id="PR00038">
    <property type="entry name" value="HTHLUXR"/>
</dbReference>
<dbReference type="Pfam" id="PF00196">
    <property type="entry name" value="GerE"/>
    <property type="match status" value="1"/>
</dbReference>
<comment type="caution">
    <text evidence="6">The sequence shown here is derived from an EMBL/GenBank/DDBJ whole genome shotgun (WGS) entry which is preliminary data.</text>
</comment>
<feature type="modified residue" description="4-aspartylphosphate" evidence="3">
    <location>
        <position position="48"/>
    </location>
</feature>
<dbReference type="SUPFAM" id="SSF46894">
    <property type="entry name" value="C-terminal effector domain of the bipartite response regulators"/>
    <property type="match status" value="1"/>
</dbReference>
<evidence type="ECO:0000256" key="3">
    <source>
        <dbReference type="PROSITE-ProRule" id="PRU00169"/>
    </source>
</evidence>
<proteinExistence type="predicted"/>
<dbReference type="Gene3D" id="3.40.50.2300">
    <property type="match status" value="1"/>
</dbReference>
<feature type="domain" description="Response regulatory" evidence="5">
    <location>
        <begin position="1"/>
        <end position="113"/>
    </location>
</feature>
<dbReference type="PROSITE" id="PS50043">
    <property type="entry name" value="HTH_LUXR_2"/>
    <property type="match status" value="1"/>
</dbReference>